<dbReference type="InterPro" id="IPR016159">
    <property type="entry name" value="Cullin_repeat-like_dom_sf"/>
</dbReference>
<dbReference type="SUPFAM" id="SSF74788">
    <property type="entry name" value="Cullin repeat-like"/>
    <property type="match status" value="1"/>
</dbReference>
<name>A0A196SG49_BLAHN</name>
<evidence type="ECO:0000256" key="3">
    <source>
        <dbReference type="RuleBase" id="RU003829"/>
    </source>
</evidence>
<evidence type="ECO:0000256" key="2">
    <source>
        <dbReference type="PROSITE-ProRule" id="PRU00330"/>
    </source>
</evidence>
<dbReference type="AlphaFoldDB" id="A0A196SG49"/>
<dbReference type="Gene3D" id="1.20.1310.10">
    <property type="entry name" value="Cullin Repeats"/>
    <property type="match status" value="3"/>
</dbReference>
<accession>A0A196SG49</accession>
<dbReference type="InterPro" id="IPR019559">
    <property type="entry name" value="Cullin_neddylation_domain"/>
</dbReference>
<feature type="compositionally biased region" description="Polar residues" evidence="4">
    <location>
        <begin position="405"/>
        <end position="416"/>
    </location>
</feature>
<protein>
    <submittedName>
        <fullName evidence="6">Cullin</fullName>
    </submittedName>
</protein>
<sequence length="847" mass="94451">MQDQTIQIKRGAIPRIPDTWTDQSIERVVNAVNHVFRETRGEDSFQAIFRISRQLCVYKQQEALMQKVKMCVKANVEERMERLKGQLAQNGADWIAVVDDLWAHLHRSILTVASLLVYLNQGERQATVAEYALQEVKALLQQQETEAGSIRRLYSVITDECQKVRTVFLDRMKSGMEEENVPMFDEPRRKQIVNVVDMLDVLGLFEELKLAHFASMQAFYRTYAYELLLQSAVPDYLEKVAAIVENEQKLVAGFFRGRAAGEVEHAVLQSCVELFAAEMVTKGLAPMVRGRDFDALARLYRYCADVAQLPELRRGLAAFVEQMQPEFCQTLPVPETVQYFRLLLGLAVTCFGGDSQFQLEVATRLAGVVNANLETLCERLVRWIDECVAACHAVNRASRADYVGSDNSAGRVSGDNSAGRVGGDNSAGNVKDDNSAVHSNTTDIASNGSSASTTNSNSNALPEHFVEDVLLVVNQMTQKETFEALYRAMLFRHLVAYHDVLLPEEMRIIDEIKAICGNVFVSRMDSLAKDSLASREFTAYLQQQPGGAQLLQQCQFHVVSKDNALADQWNDVVLPPELAALREQFETLYHGKYSSRVLQFLFERSEYTLEYVLPVSCLTPAAFSTITSNTSNTFNANASNTFNANTSNTSNTSNTFNANTSNTFNASPTTPEKTTILLTVNLPQYLLLHAFATVTSFTAGDLQTLTNLPLSVVLETARQLAQEASGPLLRLTPGATDNATSVSLCETPRFASTRVRLIPTAHMTVHVQQAIPSQDMSAMHKTKVDAAIVRIIKTAKFMGFKDLVAKLNAFLDFIPEEQFVKERVESLIAKDYLERDEKDPSILVYQP</sequence>
<dbReference type="InterPro" id="IPR016158">
    <property type="entry name" value="Cullin_homology"/>
</dbReference>
<dbReference type="Pfam" id="PF10557">
    <property type="entry name" value="Cullin_Nedd8"/>
    <property type="match status" value="1"/>
</dbReference>
<dbReference type="OrthoDB" id="27073at2759"/>
<dbReference type="Gene3D" id="3.30.230.130">
    <property type="entry name" value="Cullin, Chain C, Domain 2"/>
    <property type="match status" value="1"/>
</dbReference>
<dbReference type="EMBL" id="LXWW01000103">
    <property type="protein sequence ID" value="OAO16035.1"/>
    <property type="molecule type" value="Genomic_DNA"/>
</dbReference>
<proteinExistence type="inferred from homology"/>
<dbReference type="SMART" id="SM00884">
    <property type="entry name" value="Cullin_Nedd8"/>
    <property type="match status" value="1"/>
</dbReference>
<dbReference type="STRING" id="478820.A0A196SG49"/>
<dbReference type="InterPro" id="IPR036317">
    <property type="entry name" value="Cullin_homology_sf"/>
</dbReference>
<dbReference type="PROSITE" id="PS50069">
    <property type="entry name" value="CULLIN_2"/>
    <property type="match status" value="1"/>
</dbReference>
<dbReference type="GO" id="GO:0031625">
    <property type="term" value="F:ubiquitin protein ligase binding"/>
    <property type="evidence" value="ECO:0007669"/>
    <property type="project" value="InterPro"/>
</dbReference>
<dbReference type="SMART" id="SM00182">
    <property type="entry name" value="CULLIN"/>
    <property type="match status" value="1"/>
</dbReference>
<dbReference type="Proteomes" id="UP000078348">
    <property type="component" value="Unassembled WGS sequence"/>
</dbReference>
<dbReference type="PANTHER" id="PTHR11932">
    <property type="entry name" value="CULLIN"/>
    <property type="match status" value="1"/>
</dbReference>
<comment type="similarity">
    <text evidence="1 2 3">Belongs to the cullin family.</text>
</comment>
<dbReference type="InterPro" id="IPR036390">
    <property type="entry name" value="WH_DNA-bd_sf"/>
</dbReference>
<feature type="domain" description="Cullin family profile" evidence="5">
    <location>
        <begin position="463"/>
        <end position="721"/>
    </location>
</feature>
<keyword evidence="7" id="KW-1185">Reference proteome</keyword>
<dbReference type="GO" id="GO:0006511">
    <property type="term" value="P:ubiquitin-dependent protein catabolic process"/>
    <property type="evidence" value="ECO:0007669"/>
    <property type="project" value="InterPro"/>
</dbReference>
<organism evidence="6 7">
    <name type="scientific">Blastocystis sp. subtype 1 (strain ATCC 50177 / NandII)</name>
    <dbReference type="NCBI Taxonomy" id="478820"/>
    <lineage>
        <taxon>Eukaryota</taxon>
        <taxon>Sar</taxon>
        <taxon>Stramenopiles</taxon>
        <taxon>Bigyra</taxon>
        <taxon>Opalozoa</taxon>
        <taxon>Opalinata</taxon>
        <taxon>Blastocystidae</taxon>
        <taxon>Blastocystis</taxon>
    </lineage>
</organism>
<feature type="region of interest" description="Disordered" evidence="4">
    <location>
        <begin position="405"/>
        <end position="458"/>
    </location>
</feature>
<evidence type="ECO:0000313" key="6">
    <source>
        <dbReference type="EMBL" id="OAO16035.1"/>
    </source>
</evidence>
<reference evidence="6 7" key="1">
    <citation type="submission" date="2016-05" db="EMBL/GenBank/DDBJ databases">
        <title>Nuclear genome of Blastocystis sp. subtype 1 NandII.</title>
        <authorList>
            <person name="Gentekaki E."/>
            <person name="Curtis B."/>
            <person name="Stairs C."/>
            <person name="Eme L."/>
            <person name="Herman E."/>
            <person name="Klimes V."/>
            <person name="Arias M.C."/>
            <person name="Elias M."/>
            <person name="Hilliou F."/>
            <person name="Klute M."/>
            <person name="Malik S.-B."/>
            <person name="Pightling A."/>
            <person name="Rachubinski R."/>
            <person name="Salas D."/>
            <person name="Schlacht A."/>
            <person name="Suga H."/>
            <person name="Archibald J."/>
            <person name="Ball S.G."/>
            <person name="Clark G."/>
            <person name="Dacks J."/>
            <person name="Van Der Giezen M."/>
            <person name="Tsaousis A."/>
            <person name="Roger A."/>
        </authorList>
    </citation>
    <scope>NUCLEOTIDE SEQUENCE [LARGE SCALE GENOMIC DNA]</scope>
    <source>
        <strain evidence="7">ATCC 50177 / NandII</strain>
    </source>
</reference>
<dbReference type="InterPro" id="IPR001373">
    <property type="entry name" value="Cullin_N"/>
</dbReference>
<evidence type="ECO:0000256" key="1">
    <source>
        <dbReference type="ARBA" id="ARBA00006019"/>
    </source>
</evidence>
<dbReference type="InterPro" id="IPR036388">
    <property type="entry name" value="WH-like_DNA-bd_sf"/>
</dbReference>
<dbReference type="Gene3D" id="1.10.10.10">
    <property type="entry name" value="Winged helix-like DNA-binding domain superfamily/Winged helix DNA-binding domain"/>
    <property type="match status" value="1"/>
</dbReference>
<gene>
    <name evidence="6" type="ORF">AV274_2244</name>
</gene>
<feature type="compositionally biased region" description="Low complexity" evidence="4">
    <location>
        <begin position="445"/>
        <end position="458"/>
    </location>
</feature>
<dbReference type="Pfam" id="PF00888">
    <property type="entry name" value="Cullin"/>
    <property type="match status" value="1"/>
</dbReference>
<dbReference type="SUPFAM" id="SSF75632">
    <property type="entry name" value="Cullin homology domain"/>
    <property type="match status" value="1"/>
</dbReference>
<evidence type="ECO:0000259" key="5">
    <source>
        <dbReference type="PROSITE" id="PS50069"/>
    </source>
</evidence>
<comment type="caution">
    <text evidence="6">The sequence shown here is derived from an EMBL/GenBank/DDBJ whole genome shotgun (WGS) entry which is preliminary data.</text>
</comment>
<dbReference type="SUPFAM" id="SSF46785">
    <property type="entry name" value="Winged helix' DNA-binding domain"/>
    <property type="match status" value="1"/>
</dbReference>
<evidence type="ECO:0000256" key="4">
    <source>
        <dbReference type="SAM" id="MobiDB-lite"/>
    </source>
</evidence>
<dbReference type="InterPro" id="IPR045093">
    <property type="entry name" value="Cullin"/>
</dbReference>
<evidence type="ECO:0000313" key="7">
    <source>
        <dbReference type="Proteomes" id="UP000078348"/>
    </source>
</evidence>